<dbReference type="InterPro" id="IPR001254">
    <property type="entry name" value="Trypsin_dom"/>
</dbReference>
<dbReference type="AlphaFoldDB" id="A0A8C4Y580"/>
<dbReference type="PROSITE" id="PS50240">
    <property type="entry name" value="TRYPSIN_DOM"/>
    <property type="match status" value="1"/>
</dbReference>
<dbReference type="PRINTS" id="PR00722">
    <property type="entry name" value="CHYMOTRYPSIN"/>
</dbReference>
<dbReference type="SUPFAM" id="SSF50494">
    <property type="entry name" value="Trypsin-like serine proteases"/>
    <property type="match status" value="1"/>
</dbReference>
<proteinExistence type="predicted"/>
<keyword evidence="3" id="KW-1015">Disulfide bond</keyword>
<dbReference type="GO" id="GO:0006508">
    <property type="term" value="P:proteolysis"/>
    <property type="evidence" value="ECO:0007669"/>
    <property type="project" value="InterPro"/>
</dbReference>
<dbReference type="Proteomes" id="UP000694390">
    <property type="component" value="Chromosome 21"/>
</dbReference>
<dbReference type="Pfam" id="PF00089">
    <property type="entry name" value="Trypsin"/>
    <property type="match status" value="1"/>
</dbReference>
<evidence type="ECO:0000256" key="1">
    <source>
        <dbReference type="ARBA" id="ARBA00022729"/>
    </source>
</evidence>
<dbReference type="Ensembl" id="ENSGEVT00005020789.1">
    <property type="protein sequence ID" value="ENSGEVP00005019789.1"/>
    <property type="gene ID" value="ENSGEVG00005013980.1"/>
</dbReference>
<evidence type="ECO:0000259" key="4">
    <source>
        <dbReference type="PROSITE" id="PS50240"/>
    </source>
</evidence>
<gene>
    <name evidence="5" type="primary">LOC115637979</name>
</gene>
<accession>A0A8C4Y580</accession>
<evidence type="ECO:0000313" key="6">
    <source>
        <dbReference type="Proteomes" id="UP000694390"/>
    </source>
</evidence>
<evidence type="ECO:0000256" key="2">
    <source>
        <dbReference type="ARBA" id="ARBA00023145"/>
    </source>
</evidence>
<sequence>VCAVSVWWLFTLGAQRDQTSRPREMMFFIFELGLPTGEIIGGQEAKPHSRHYMAYLEVQVGQVKKKCGGFLVKTNFVLTAAPCNGDKIIVKLGAHNISEQERSQQKIPVRRQIPHLQYDKKTLNNDIMLLQLSRNAVLNNWVRLIPLPNAKSRVRPGSMCSVAGWGRTSWNSRTDILHEVDLEVVKDNMCQLYPGYNPSAMLCVRKPSLGKLPYQGDSGGPLVCEGIAHGIASYVDEHLWEPSVFTRLSTFIPWIQNILQKQH</sequence>
<keyword evidence="1" id="KW-0732">Signal</keyword>
<organism evidence="5 6">
    <name type="scientific">Gopherus evgoodei</name>
    <name type="common">Goodes thornscrub tortoise</name>
    <dbReference type="NCBI Taxonomy" id="1825980"/>
    <lineage>
        <taxon>Eukaryota</taxon>
        <taxon>Metazoa</taxon>
        <taxon>Chordata</taxon>
        <taxon>Craniata</taxon>
        <taxon>Vertebrata</taxon>
        <taxon>Euteleostomi</taxon>
        <taxon>Archelosauria</taxon>
        <taxon>Testudinata</taxon>
        <taxon>Testudines</taxon>
        <taxon>Cryptodira</taxon>
        <taxon>Durocryptodira</taxon>
        <taxon>Testudinoidea</taxon>
        <taxon>Testudinidae</taxon>
        <taxon>Gopherus</taxon>
    </lineage>
</organism>
<protein>
    <recommendedName>
        <fullName evidence="4">Peptidase S1 domain-containing protein</fullName>
    </recommendedName>
</protein>
<dbReference type="OrthoDB" id="5565075at2759"/>
<reference evidence="5" key="2">
    <citation type="submission" date="2025-08" db="UniProtKB">
        <authorList>
            <consortium name="Ensembl"/>
        </authorList>
    </citation>
    <scope>IDENTIFICATION</scope>
</reference>
<dbReference type="GeneTree" id="ENSGT01030000234551"/>
<dbReference type="FunFam" id="2.40.10.10:FF:000005">
    <property type="entry name" value="Serine protease 37"/>
    <property type="match status" value="1"/>
</dbReference>
<dbReference type="Gene3D" id="2.40.10.10">
    <property type="entry name" value="Trypsin-like serine proteases"/>
    <property type="match status" value="2"/>
</dbReference>
<reference evidence="5" key="1">
    <citation type="submission" date="2019-06" db="EMBL/GenBank/DDBJ databases">
        <title>G10K-VGP Goodes thornscrub tortoise genome, primary haplotype.</title>
        <authorList>
            <person name="Murphy B."/>
            <person name="Edwards T."/>
            <person name="Rhie A."/>
            <person name="Koren S."/>
            <person name="Phillippy A."/>
            <person name="Fedrigo O."/>
            <person name="Haase B."/>
            <person name="Mountcastle J."/>
            <person name="Lewin H."/>
            <person name="Damas J."/>
            <person name="Howe K."/>
            <person name="Formenti G."/>
            <person name="Myers G."/>
            <person name="Durbin R."/>
            <person name="Jarvis E.D."/>
        </authorList>
    </citation>
    <scope>NUCLEOTIDE SEQUENCE [LARGE SCALE GENOMIC DNA]</scope>
</reference>
<dbReference type="InterPro" id="IPR009003">
    <property type="entry name" value="Peptidase_S1_PA"/>
</dbReference>
<dbReference type="GO" id="GO:0005737">
    <property type="term" value="C:cytoplasm"/>
    <property type="evidence" value="ECO:0007669"/>
    <property type="project" value="TreeGrafter"/>
</dbReference>
<dbReference type="InterPro" id="IPR043504">
    <property type="entry name" value="Peptidase_S1_PA_chymotrypsin"/>
</dbReference>
<dbReference type="SMART" id="SM00020">
    <property type="entry name" value="Tryp_SPc"/>
    <property type="match status" value="1"/>
</dbReference>
<evidence type="ECO:0000256" key="3">
    <source>
        <dbReference type="ARBA" id="ARBA00023157"/>
    </source>
</evidence>
<reference evidence="5" key="3">
    <citation type="submission" date="2025-09" db="UniProtKB">
        <authorList>
            <consortium name="Ensembl"/>
        </authorList>
    </citation>
    <scope>IDENTIFICATION</scope>
</reference>
<dbReference type="PANTHER" id="PTHR24271">
    <property type="entry name" value="KALLIKREIN-RELATED"/>
    <property type="match status" value="1"/>
</dbReference>
<dbReference type="PANTHER" id="PTHR24271:SF81">
    <property type="entry name" value="GRANZYME B"/>
    <property type="match status" value="1"/>
</dbReference>
<dbReference type="InterPro" id="IPR001314">
    <property type="entry name" value="Peptidase_S1A"/>
</dbReference>
<keyword evidence="2" id="KW-0865">Zymogen</keyword>
<keyword evidence="6" id="KW-1185">Reference proteome</keyword>
<feature type="domain" description="Peptidase S1" evidence="4">
    <location>
        <begin position="39"/>
        <end position="260"/>
    </location>
</feature>
<dbReference type="CDD" id="cd00190">
    <property type="entry name" value="Tryp_SPc"/>
    <property type="match status" value="1"/>
</dbReference>
<evidence type="ECO:0000313" key="5">
    <source>
        <dbReference type="Ensembl" id="ENSGEVP00005019789.1"/>
    </source>
</evidence>
<name>A0A8C4Y580_9SAUR</name>
<dbReference type="GO" id="GO:0004252">
    <property type="term" value="F:serine-type endopeptidase activity"/>
    <property type="evidence" value="ECO:0007669"/>
    <property type="project" value="InterPro"/>
</dbReference>